<dbReference type="InterPro" id="IPR029063">
    <property type="entry name" value="SAM-dependent_MTases_sf"/>
</dbReference>
<dbReference type="Pfam" id="PF10294">
    <property type="entry name" value="Methyltransf_16"/>
    <property type="match status" value="1"/>
</dbReference>
<sequence length="254" mass="27824">MGNITRDFRVPTMTQDTAVTIAIHEPVLTEDNLGLKTWASSYVLAKKWAGLASHISSSSSCNDPLPWILELGAGTGLVGIAAATVLATKILLTDLPEIVPNLERNIEANSTVVASRNGSAQAAVLDWSDPATIVPSSKTGAAQPDDNIPEQFMIIVAADPIYSKEQPVLLAQTIAYRLARSPSARAVIEWPIREAYAQERNDFKSEMAARDLELFREESDVGFDDWSTGREEEPSEVECWMGMWRWKVMPVPPA</sequence>
<comment type="caution">
    <text evidence="1">The sequence shown here is derived from an EMBL/GenBank/DDBJ whole genome shotgun (WGS) entry which is preliminary data.</text>
</comment>
<dbReference type="PANTHER" id="PTHR14614:SF156">
    <property type="entry name" value="PROTEIN-LYSINE N-METHYLTRANSFERASE EFM2"/>
    <property type="match status" value="1"/>
</dbReference>
<proteinExistence type="predicted"/>
<evidence type="ECO:0000313" key="2">
    <source>
        <dbReference type="Proteomes" id="UP000806378"/>
    </source>
</evidence>
<accession>A0A8T0CI78</accession>
<dbReference type="GO" id="GO:0005829">
    <property type="term" value="C:cytosol"/>
    <property type="evidence" value="ECO:0007669"/>
    <property type="project" value="TreeGrafter"/>
</dbReference>
<keyword evidence="2" id="KW-1185">Reference proteome</keyword>
<protein>
    <submittedName>
        <fullName evidence="1">Uncharacterized protein</fullName>
    </submittedName>
</protein>
<dbReference type="PANTHER" id="PTHR14614">
    <property type="entry name" value="HEPATOCELLULAR CARCINOMA-ASSOCIATED ANTIGEN"/>
    <property type="match status" value="1"/>
</dbReference>
<organism evidence="1 2">
    <name type="scientific">Corymbia citriodora subsp. variegata</name>
    <dbReference type="NCBI Taxonomy" id="360336"/>
    <lineage>
        <taxon>Eukaryota</taxon>
        <taxon>Viridiplantae</taxon>
        <taxon>Streptophyta</taxon>
        <taxon>Embryophyta</taxon>
        <taxon>Tracheophyta</taxon>
        <taxon>Spermatophyta</taxon>
        <taxon>Magnoliopsida</taxon>
        <taxon>eudicotyledons</taxon>
        <taxon>Gunneridae</taxon>
        <taxon>Pentapetalae</taxon>
        <taxon>rosids</taxon>
        <taxon>malvids</taxon>
        <taxon>Myrtales</taxon>
        <taxon>Myrtaceae</taxon>
        <taxon>Myrtoideae</taxon>
        <taxon>Eucalypteae</taxon>
        <taxon>Corymbia</taxon>
    </lineage>
</organism>
<dbReference type="Gene3D" id="3.40.50.150">
    <property type="entry name" value="Vaccinia Virus protein VP39"/>
    <property type="match status" value="1"/>
</dbReference>
<dbReference type="EMBL" id="MU099933">
    <property type="protein sequence ID" value="KAF7845816.1"/>
    <property type="molecule type" value="Genomic_DNA"/>
</dbReference>
<name>A0A8T0CI78_CORYI</name>
<evidence type="ECO:0000313" key="1">
    <source>
        <dbReference type="EMBL" id="KAF7845816.1"/>
    </source>
</evidence>
<dbReference type="Gramene" id="rna-gnl|WGS:JABURB|Cocit.L0475.1">
    <property type="protein sequence ID" value="cds-KAF7845816.1"/>
    <property type="gene ID" value="gene-BT93_L0475"/>
</dbReference>
<dbReference type="AlphaFoldDB" id="A0A8T0CI78"/>
<reference evidence="1" key="1">
    <citation type="submission" date="2020-05" db="EMBL/GenBank/DDBJ databases">
        <title>WGS assembly of Corymbia citriodora subspecies variegata.</title>
        <authorList>
            <person name="Barry K."/>
            <person name="Hundley H."/>
            <person name="Shu S."/>
            <person name="Jenkins J."/>
            <person name="Grimwood J."/>
            <person name="Baten A."/>
        </authorList>
    </citation>
    <scope>NUCLEOTIDE SEQUENCE</scope>
    <source>
        <strain evidence="1">CV2-018</strain>
    </source>
</reference>
<gene>
    <name evidence="1" type="ORF">BT93_L0475</name>
</gene>
<dbReference type="SUPFAM" id="SSF53335">
    <property type="entry name" value="S-adenosyl-L-methionine-dependent methyltransferases"/>
    <property type="match status" value="1"/>
</dbReference>
<dbReference type="Proteomes" id="UP000806378">
    <property type="component" value="Unassembled WGS sequence"/>
</dbReference>
<dbReference type="OrthoDB" id="413520at2759"/>
<dbReference type="InterPro" id="IPR019410">
    <property type="entry name" value="Methyltransf_16"/>
</dbReference>